<dbReference type="InterPro" id="IPR001005">
    <property type="entry name" value="SANT/Myb"/>
</dbReference>
<reference evidence="7 8" key="1">
    <citation type="submission" date="2020-08" db="EMBL/GenBank/DDBJ databases">
        <title>Plant Genome Project.</title>
        <authorList>
            <person name="Zhang R.-G."/>
        </authorList>
    </citation>
    <scope>NUCLEOTIDE SEQUENCE [LARGE SCALE GENOMIC DNA]</scope>
    <source>
        <tissue evidence="7">Rhizome</tissue>
    </source>
</reference>
<dbReference type="PROSITE" id="PS51294">
    <property type="entry name" value="HTH_MYB"/>
    <property type="match status" value="1"/>
</dbReference>
<evidence type="ECO:0000256" key="3">
    <source>
        <dbReference type="ARBA" id="ARBA00023125"/>
    </source>
</evidence>
<keyword evidence="4" id="KW-0539">Nucleus</keyword>
<evidence type="ECO:0000256" key="4">
    <source>
        <dbReference type="ARBA" id="ARBA00023242"/>
    </source>
</evidence>
<evidence type="ECO:0000259" key="5">
    <source>
        <dbReference type="PROSITE" id="PS50090"/>
    </source>
</evidence>
<dbReference type="PROSITE" id="PS50090">
    <property type="entry name" value="MYB_LIKE"/>
    <property type="match status" value="1"/>
</dbReference>
<evidence type="ECO:0000259" key="6">
    <source>
        <dbReference type="PROSITE" id="PS51294"/>
    </source>
</evidence>
<dbReference type="SMART" id="SM00717">
    <property type="entry name" value="SANT"/>
    <property type="match status" value="1"/>
</dbReference>
<dbReference type="EMBL" id="JACMSC010000004">
    <property type="protein sequence ID" value="KAG6525124.1"/>
    <property type="molecule type" value="Genomic_DNA"/>
</dbReference>
<dbReference type="PANTHER" id="PTHR47994:SF5">
    <property type="entry name" value="F14D16.11-RELATED"/>
    <property type="match status" value="1"/>
</dbReference>
<dbReference type="SUPFAM" id="SSF46689">
    <property type="entry name" value="Homeodomain-like"/>
    <property type="match status" value="1"/>
</dbReference>
<name>A0A8J5HU00_ZINOF</name>
<evidence type="ECO:0000313" key="7">
    <source>
        <dbReference type="EMBL" id="KAG6525124.1"/>
    </source>
</evidence>
<keyword evidence="3" id="KW-0238">DNA-binding</keyword>
<dbReference type="AlphaFoldDB" id="A0A8J5HU00"/>
<dbReference type="Proteomes" id="UP000734854">
    <property type="component" value="Unassembled WGS sequence"/>
</dbReference>
<dbReference type="GO" id="GO:0005634">
    <property type="term" value="C:nucleus"/>
    <property type="evidence" value="ECO:0007669"/>
    <property type="project" value="UniProtKB-SubCell"/>
</dbReference>
<dbReference type="InterPro" id="IPR017930">
    <property type="entry name" value="Myb_dom"/>
</dbReference>
<dbReference type="GO" id="GO:0003677">
    <property type="term" value="F:DNA binding"/>
    <property type="evidence" value="ECO:0007669"/>
    <property type="project" value="UniProtKB-KW"/>
</dbReference>
<comment type="caution">
    <text evidence="7">The sequence shown here is derived from an EMBL/GenBank/DDBJ whole genome shotgun (WGS) entry which is preliminary data.</text>
</comment>
<gene>
    <name evidence="7" type="ORF">ZIOFF_015076</name>
</gene>
<comment type="subcellular location">
    <subcellularLocation>
        <location evidence="1">Nucleus</location>
    </subcellularLocation>
</comment>
<evidence type="ECO:0000256" key="2">
    <source>
        <dbReference type="ARBA" id="ARBA00022737"/>
    </source>
</evidence>
<sequence length="618" mass="68986">MGGALLVSGFIRFNLCFSRHRAQRLDATLPSAAADAEDEFFLFLLTTDLQGFATSSFNSRAAPNMQALDPSFIAPELQEEHTLNPRWWKKKSIRPIKQQYGTGGHWLPETGAVLTYAAALNSGRCANSGEVPTIGSSATISSFMAITHSGLCDASSNISGSVTSSTMVALAYFGFGLRDLLIEVERSFSRSYNLASFFFEKSVAKVSHTSFGVLASRMCSNISSSIVIFKAIIALPALILHFRKMPLVSSASWTPDGGHLLESTRRHTSIPDRNHNHSVTFTIVYYILPQAVIIKSIQWWQRCSGRDEHAHVRNSERLSRRRVFRIRGFDSEVMSRQQVIGPNMAKVFPLTVGLMIPAVAILREEETEQEEIGFPSGIELRHESPSMIIILCPPSSASDHLHSYRVELFVMGRQACCDKEGLKRGPWTTEEDEKLIDYIQKHGQGNWRTLPKKAGLQSWSAIAARLPGRTDNEIKNYWNTHIRKRLLKMGIDPVTHAPRLDLLFAAPPFCNSLQSNSLLGLEHDLLLMATNLLSSQSQNSNTVVLDQTPLQEQQLQYQSHDQLLDAAQIMQANMSQNPWQEIITQDNYLHECSNWMPTAAMGVNYESLGPSPWPQLGN</sequence>
<feature type="domain" description="Myb-like" evidence="5">
    <location>
        <begin position="419"/>
        <end position="482"/>
    </location>
</feature>
<keyword evidence="2" id="KW-0677">Repeat</keyword>
<accession>A0A8J5HU00</accession>
<evidence type="ECO:0000256" key="1">
    <source>
        <dbReference type="ARBA" id="ARBA00004123"/>
    </source>
</evidence>
<protein>
    <submittedName>
        <fullName evidence="7">Uncharacterized protein</fullName>
    </submittedName>
</protein>
<keyword evidence="8" id="KW-1185">Reference proteome</keyword>
<dbReference type="Gene3D" id="1.10.10.60">
    <property type="entry name" value="Homeodomain-like"/>
    <property type="match status" value="1"/>
</dbReference>
<proteinExistence type="predicted"/>
<organism evidence="7 8">
    <name type="scientific">Zingiber officinale</name>
    <name type="common">Ginger</name>
    <name type="synonym">Amomum zingiber</name>
    <dbReference type="NCBI Taxonomy" id="94328"/>
    <lineage>
        <taxon>Eukaryota</taxon>
        <taxon>Viridiplantae</taxon>
        <taxon>Streptophyta</taxon>
        <taxon>Embryophyta</taxon>
        <taxon>Tracheophyta</taxon>
        <taxon>Spermatophyta</taxon>
        <taxon>Magnoliopsida</taxon>
        <taxon>Liliopsida</taxon>
        <taxon>Zingiberales</taxon>
        <taxon>Zingiberaceae</taxon>
        <taxon>Zingiber</taxon>
    </lineage>
</organism>
<dbReference type="InterPro" id="IPR009057">
    <property type="entry name" value="Homeodomain-like_sf"/>
</dbReference>
<dbReference type="PANTHER" id="PTHR47994">
    <property type="entry name" value="F14D16.11-RELATED"/>
    <property type="match status" value="1"/>
</dbReference>
<evidence type="ECO:0000313" key="8">
    <source>
        <dbReference type="Proteomes" id="UP000734854"/>
    </source>
</evidence>
<dbReference type="Pfam" id="PF00249">
    <property type="entry name" value="Myb_DNA-binding"/>
    <property type="match status" value="1"/>
</dbReference>
<dbReference type="InterPro" id="IPR015495">
    <property type="entry name" value="Myb_TF_plants"/>
</dbReference>
<dbReference type="CDD" id="cd00167">
    <property type="entry name" value="SANT"/>
    <property type="match status" value="1"/>
</dbReference>
<feature type="domain" description="HTH myb-type" evidence="6">
    <location>
        <begin position="419"/>
        <end position="486"/>
    </location>
</feature>